<reference evidence="2" key="1">
    <citation type="journal article" date="2023" name="IScience">
        <title>Live-bearing cockroach genome reveals convergent evolutionary mechanisms linked to viviparity in insects and beyond.</title>
        <authorList>
            <person name="Fouks B."/>
            <person name="Harrison M.C."/>
            <person name="Mikhailova A.A."/>
            <person name="Marchal E."/>
            <person name="English S."/>
            <person name="Carruthers M."/>
            <person name="Jennings E.C."/>
            <person name="Chiamaka E.L."/>
            <person name="Frigard R.A."/>
            <person name="Pippel M."/>
            <person name="Attardo G.M."/>
            <person name="Benoit J.B."/>
            <person name="Bornberg-Bauer E."/>
            <person name="Tobe S.S."/>
        </authorList>
    </citation>
    <scope>NUCLEOTIDE SEQUENCE</scope>
    <source>
        <strain evidence="2">Stay&amp;Tobe</strain>
    </source>
</reference>
<keyword evidence="1" id="KW-0812">Transmembrane</keyword>
<accession>A0AAD8A6Q8</accession>
<evidence type="ECO:0000313" key="3">
    <source>
        <dbReference type="Proteomes" id="UP001233999"/>
    </source>
</evidence>
<feature type="transmembrane region" description="Helical" evidence="1">
    <location>
        <begin position="12"/>
        <end position="30"/>
    </location>
</feature>
<dbReference type="AlphaFoldDB" id="A0AAD8A6Q8"/>
<keyword evidence="3" id="KW-1185">Reference proteome</keyword>
<gene>
    <name evidence="2" type="ORF">L9F63_027716</name>
</gene>
<keyword evidence="1" id="KW-0472">Membrane</keyword>
<reference evidence="2" key="2">
    <citation type="submission" date="2023-05" db="EMBL/GenBank/DDBJ databases">
        <authorList>
            <person name="Fouks B."/>
        </authorList>
    </citation>
    <scope>NUCLEOTIDE SEQUENCE</scope>
    <source>
        <strain evidence="2">Stay&amp;Tobe</strain>
        <tissue evidence="2">Testes</tissue>
    </source>
</reference>
<dbReference type="Proteomes" id="UP001233999">
    <property type="component" value="Unassembled WGS sequence"/>
</dbReference>
<dbReference type="EMBL" id="JASPKZ010003773">
    <property type="protein sequence ID" value="KAJ9593041.1"/>
    <property type="molecule type" value="Genomic_DNA"/>
</dbReference>
<feature type="non-terminal residue" evidence="2">
    <location>
        <position position="1"/>
    </location>
</feature>
<name>A0AAD8A6Q8_DIPPU</name>
<keyword evidence="1" id="KW-1133">Transmembrane helix</keyword>
<organism evidence="2 3">
    <name type="scientific">Diploptera punctata</name>
    <name type="common">Pacific beetle cockroach</name>
    <dbReference type="NCBI Taxonomy" id="6984"/>
    <lineage>
        <taxon>Eukaryota</taxon>
        <taxon>Metazoa</taxon>
        <taxon>Ecdysozoa</taxon>
        <taxon>Arthropoda</taxon>
        <taxon>Hexapoda</taxon>
        <taxon>Insecta</taxon>
        <taxon>Pterygota</taxon>
        <taxon>Neoptera</taxon>
        <taxon>Polyneoptera</taxon>
        <taxon>Dictyoptera</taxon>
        <taxon>Blattodea</taxon>
        <taxon>Blaberoidea</taxon>
        <taxon>Blaberidae</taxon>
        <taxon>Diplopterinae</taxon>
        <taxon>Diploptera</taxon>
    </lineage>
</organism>
<sequence length="52" mass="5748">DYSHLPGEGVLVNLIGVFLVLFAGLVIYVATESRFKRQPLPEDEMLLTSGLE</sequence>
<evidence type="ECO:0000313" key="2">
    <source>
        <dbReference type="EMBL" id="KAJ9593041.1"/>
    </source>
</evidence>
<evidence type="ECO:0000256" key="1">
    <source>
        <dbReference type="SAM" id="Phobius"/>
    </source>
</evidence>
<protein>
    <submittedName>
        <fullName evidence="2">Uncharacterized protein</fullName>
    </submittedName>
</protein>
<proteinExistence type="predicted"/>
<comment type="caution">
    <text evidence="2">The sequence shown here is derived from an EMBL/GenBank/DDBJ whole genome shotgun (WGS) entry which is preliminary data.</text>
</comment>